<evidence type="ECO:0000256" key="2">
    <source>
        <dbReference type="ARBA" id="ARBA00006601"/>
    </source>
</evidence>
<feature type="binding site" evidence="9">
    <location>
        <position position="91"/>
    </location>
    <ligand>
        <name>NAD(+)</name>
        <dbReference type="ChEBI" id="CHEBI:57540"/>
    </ligand>
</feature>
<feature type="binding site" evidence="9">
    <location>
        <position position="421"/>
    </location>
    <ligand>
        <name>NAD(+)</name>
        <dbReference type="ChEBI" id="CHEBI:57540"/>
    </ligand>
</feature>
<dbReference type="PANTHER" id="PTHR11374:SF3">
    <property type="entry name" value="UDP-GLUCOSE 6-DEHYDROGENASE"/>
    <property type="match status" value="1"/>
</dbReference>
<evidence type="ECO:0000313" key="12">
    <source>
        <dbReference type="EMBL" id="KRY55402.1"/>
    </source>
</evidence>
<dbReference type="SUPFAM" id="SSF52413">
    <property type="entry name" value="UDP-glucose/GDP-mannose dehydrogenase C-terminal domain"/>
    <property type="match status" value="1"/>
</dbReference>
<comment type="catalytic activity">
    <reaction evidence="7">
        <text>UDP-alpha-D-glucose + 2 NAD(+) + H2O = UDP-alpha-D-glucuronate + 2 NADH + 3 H(+)</text>
        <dbReference type="Rhea" id="RHEA:23596"/>
        <dbReference type="ChEBI" id="CHEBI:15377"/>
        <dbReference type="ChEBI" id="CHEBI:15378"/>
        <dbReference type="ChEBI" id="CHEBI:57540"/>
        <dbReference type="ChEBI" id="CHEBI:57945"/>
        <dbReference type="ChEBI" id="CHEBI:58052"/>
        <dbReference type="ChEBI" id="CHEBI:58885"/>
        <dbReference type="EC" id="1.1.1.22"/>
    </reaction>
</comment>
<dbReference type="GO" id="GO:0003979">
    <property type="term" value="F:UDP-glucose 6-dehydrogenase activity"/>
    <property type="evidence" value="ECO:0007669"/>
    <property type="project" value="UniProtKB-EC"/>
</dbReference>
<dbReference type="OrthoDB" id="5059218at2759"/>
<comment type="caution">
    <text evidence="12">The sequence shown here is derived from an EMBL/GenBank/DDBJ whole genome shotgun (WGS) entry which is preliminary data.</text>
</comment>
<evidence type="ECO:0000256" key="7">
    <source>
        <dbReference type="ARBA" id="ARBA00047473"/>
    </source>
</evidence>
<dbReference type="FunFam" id="3.40.50.720:FF:000114">
    <property type="entry name" value="UDP-glucose 6-dehydrogenase"/>
    <property type="match status" value="1"/>
</dbReference>
<feature type="active site" description="Nucleophile" evidence="8">
    <location>
        <position position="338"/>
    </location>
</feature>
<dbReference type="STRING" id="45882.A0A0V1D1N1"/>
<evidence type="ECO:0000256" key="4">
    <source>
        <dbReference type="ARBA" id="ARBA00015132"/>
    </source>
</evidence>
<dbReference type="InterPro" id="IPR014027">
    <property type="entry name" value="UDP-Glc/GDP-Man_DH_C"/>
</dbReference>
<dbReference type="PANTHER" id="PTHR11374">
    <property type="entry name" value="UDP-GLUCOSE DEHYDROGENASE/UDP-MANNAC DEHYDROGENASE"/>
    <property type="match status" value="1"/>
</dbReference>
<dbReference type="OMA" id="CFIAVGT"/>
<dbReference type="Gene3D" id="1.20.5.100">
    <property type="entry name" value="Cytochrome c1, transmembrane anchor, C-terminal"/>
    <property type="match status" value="1"/>
</dbReference>
<feature type="binding site" evidence="9">
    <location>
        <begin position="191"/>
        <end position="192"/>
    </location>
    <ligand>
        <name>NAD(+)</name>
        <dbReference type="ChEBI" id="CHEBI:57540"/>
    </ligand>
</feature>
<evidence type="ECO:0000256" key="5">
    <source>
        <dbReference type="ARBA" id="ARBA00023002"/>
    </source>
</evidence>
<dbReference type="InterPro" id="IPR028356">
    <property type="entry name" value="UDPglc_DH_euk"/>
</dbReference>
<feature type="domain" description="UDP-glucose/GDP-mannose dehydrogenase C-terminal" evidence="11">
    <location>
        <begin position="407"/>
        <end position="524"/>
    </location>
</feature>
<sequence length="574" mass="63640">MTFANSVDIVAAFLCISWVGGFCTLIVIVIRTVHCSSLFGFNDIEAYCNSVQYQFNICCIGAGYVGGPTSCVIAYKCPDIRVTVVDRSEIKIQEWNSNNLPIYEEFVVNMRVVRTPGLDKLVKQCRGRNLFFTTNAESAIQQAQLIFISVNTPTKTYGFGKGKAADLTHLEAAARLIASVSTESKIVVEKSTVPVRAAESISKILLSNPRPDGVTFQVLSNPEFLAEGTAIENLLEPDRILIGGEQTVEGQEAASKLVDIYLRWVPRDRILTINTWSSELSKLAANAFLAQRISNVNAISSICELTGADIREVAMAIGSDSRIGSKFLEASVGFGGSCFQKDILNLVYLCESLNLEECAEYWNQANFRLLHAFVFLKIILLNDWQRRRFAKNIIEKLFNTVHDKSVAILGFSFKKNTGDARESSASYICRYLLDEGAKLNIYDPKVPKSAIFRDLRCSEYSDESNNESQIQVQIHDNAYSAAEGAHALVILTEWDEFKSLDYEVIYGLMMKPAFIFDGRVILDHQRLQSIGFIVHSIGLKLSEGDSHSTGNGLAELKLTNGICDLIENGQTLSQ</sequence>
<dbReference type="Pfam" id="PF00984">
    <property type="entry name" value="UDPG_MGDP_dh"/>
    <property type="match status" value="1"/>
</dbReference>
<evidence type="ECO:0000313" key="13">
    <source>
        <dbReference type="Proteomes" id="UP000054653"/>
    </source>
</evidence>
<dbReference type="Gene3D" id="3.40.50.720">
    <property type="entry name" value="NAD(P)-binding Rossmann-like Domain"/>
    <property type="match status" value="2"/>
</dbReference>
<dbReference type="FunFam" id="3.40.50.720:FF:000032">
    <property type="entry name" value="UDP-glucose 6-dehydrogenase"/>
    <property type="match status" value="1"/>
</dbReference>
<evidence type="ECO:0000256" key="1">
    <source>
        <dbReference type="ARBA" id="ARBA00004701"/>
    </source>
</evidence>
<dbReference type="InterPro" id="IPR001732">
    <property type="entry name" value="UDP-Glc/GDP-Man_DH_N"/>
</dbReference>
<protein>
    <recommendedName>
        <fullName evidence="4">UDP-glucose 6-dehydrogenase</fullName>
        <ecNumber evidence="3">1.1.1.22</ecNumber>
    </recommendedName>
</protein>
<dbReference type="SUPFAM" id="SSF48179">
    <property type="entry name" value="6-phosphogluconate dehydrogenase C-terminal domain-like"/>
    <property type="match status" value="1"/>
</dbReference>
<dbReference type="Proteomes" id="UP000054653">
    <property type="component" value="Unassembled WGS sequence"/>
</dbReference>
<feature type="binding site" evidence="9">
    <location>
        <position position="86"/>
    </location>
    <ligand>
        <name>NAD(+)</name>
        <dbReference type="ChEBI" id="CHEBI:57540"/>
    </ligand>
</feature>
<name>A0A0V1D1N1_TRIBR</name>
<dbReference type="SUPFAM" id="SSF51735">
    <property type="entry name" value="NAD(P)-binding Rossmann-fold domains"/>
    <property type="match status" value="1"/>
</dbReference>
<feature type="binding site" evidence="9">
    <location>
        <begin position="150"/>
        <end position="154"/>
    </location>
    <ligand>
        <name>NAD(+)</name>
        <dbReference type="ChEBI" id="CHEBI:57540"/>
    </ligand>
</feature>
<dbReference type="SMART" id="SM00984">
    <property type="entry name" value="UDPG_MGDP_dh_C"/>
    <property type="match status" value="1"/>
</dbReference>
<evidence type="ECO:0000256" key="9">
    <source>
        <dbReference type="PIRSR" id="PIRSR500133-3"/>
    </source>
</evidence>
<keyword evidence="13" id="KW-1185">Reference proteome</keyword>
<organism evidence="12 13">
    <name type="scientific">Trichinella britovi</name>
    <name type="common">Parasitic roundworm</name>
    <dbReference type="NCBI Taxonomy" id="45882"/>
    <lineage>
        <taxon>Eukaryota</taxon>
        <taxon>Metazoa</taxon>
        <taxon>Ecdysozoa</taxon>
        <taxon>Nematoda</taxon>
        <taxon>Enoplea</taxon>
        <taxon>Dorylaimia</taxon>
        <taxon>Trichinellida</taxon>
        <taxon>Trichinellidae</taxon>
        <taxon>Trichinella</taxon>
    </lineage>
</organism>
<dbReference type="InterPro" id="IPR036220">
    <property type="entry name" value="UDP-Glc/GDP-Man_DH_C_sf"/>
</dbReference>
<dbReference type="UniPathway" id="UPA00038">
    <property type="reaction ID" value="UER00491"/>
</dbReference>
<reference evidence="12 13" key="1">
    <citation type="submission" date="2015-01" db="EMBL/GenBank/DDBJ databases">
        <title>Evolution of Trichinella species and genotypes.</title>
        <authorList>
            <person name="Korhonen P.K."/>
            <person name="Edoardo P."/>
            <person name="Giuseppe L.R."/>
            <person name="Gasser R.B."/>
        </authorList>
    </citation>
    <scope>NUCLEOTIDE SEQUENCE [LARGE SCALE GENOMIC DNA]</scope>
    <source>
        <strain evidence="12">ISS120</strain>
    </source>
</reference>
<dbReference type="PIRSF" id="PIRSF500133">
    <property type="entry name" value="UDPglc_DH_euk"/>
    <property type="match status" value="1"/>
</dbReference>
<dbReference type="Pfam" id="PF03721">
    <property type="entry name" value="UDPG_MGDP_dh_N"/>
    <property type="match status" value="1"/>
</dbReference>
<gene>
    <name evidence="12" type="primary">sgl</name>
    <name evidence="12" type="ORF">T03_8742</name>
</gene>
<proteinExistence type="inferred from homology"/>
<dbReference type="InterPro" id="IPR036291">
    <property type="entry name" value="NAD(P)-bd_dom_sf"/>
</dbReference>
<keyword evidence="5" id="KW-0560">Oxidoreductase</keyword>
<dbReference type="PIRSF" id="PIRSF000124">
    <property type="entry name" value="UDPglc_GDPman_dh"/>
    <property type="match status" value="1"/>
</dbReference>
<dbReference type="InterPro" id="IPR014026">
    <property type="entry name" value="UDP-Glc/GDP-Man_DH_dimer"/>
</dbReference>
<evidence type="ECO:0000256" key="8">
    <source>
        <dbReference type="PIRSR" id="PIRSR500133-1"/>
    </source>
</evidence>
<keyword evidence="10" id="KW-1133">Transmembrane helix</keyword>
<feature type="binding site" evidence="9">
    <location>
        <begin position="338"/>
        <end position="341"/>
    </location>
    <ligand>
        <name>NAD(+)</name>
        <dbReference type="ChEBI" id="CHEBI:57540"/>
    </ligand>
</feature>
<dbReference type="GO" id="GO:0006024">
    <property type="term" value="P:glycosaminoglycan biosynthetic process"/>
    <property type="evidence" value="ECO:0007669"/>
    <property type="project" value="TreeGrafter"/>
</dbReference>
<keyword evidence="10" id="KW-0812">Transmembrane</keyword>
<dbReference type="EC" id="1.1.1.22" evidence="3"/>
<keyword evidence="6 9" id="KW-0520">NAD</keyword>
<accession>A0A0V1D1N1</accession>
<dbReference type="NCBIfam" id="TIGR03026">
    <property type="entry name" value="NDP-sugDHase"/>
    <property type="match status" value="1"/>
</dbReference>
<feature type="binding site" evidence="9">
    <location>
        <begin position="61"/>
        <end position="66"/>
    </location>
    <ligand>
        <name>NAD(+)</name>
        <dbReference type="ChEBI" id="CHEBI:57540"/>
    </ligand>
</feature>
<evidence type="ECO:0000259" key="11">
    <source>
        <dbReference type="SMART" id="SM00984"/>
    </source>
</evidence>
<comment type="pathway">
    <text evidence="1">Nucleotide-sugar biosynthesis; UDP-alpha-D-glucuronate biosynthesis; UDP-alpha-D-glucuronate from UDP-alpha-D-glucose: step 1/1.</text>
</comment>
<dbReference type="InterPro" id="IPR008927">
    <property type="entry name" value="6-PGluconate_DH-like_C_sf"/>
</dbReference>
<evidence type="ECO:0000256" key="3">
    <source>
        <dbReference type="ARBA" id="ARBA00012954"/>
    </source>
</evidence>
<comment type="similarity">
    <text evidence="2">Belongs to the UDP-glucose/GDP-mannose dehydrogenase family.</text>
</comment>
<feature type="binding site" evidence="9">
    <location>
        <position position="227"/>
    </location>
    <ligand>
        <name>NAD(+)</name>
        <dbReference type="ChEBI" id="CHEBI:57540"/>
    </ligand>
</feature>
<dbReference type="FunFam" id="1.20.5.100:FF:000001">
    <property type="entry name" value="UDP-glucose 6-dehydrogenase"/>
    <property type="match status" value="1"/>
</dbReference>
<feature type="transmembrane region" description="Helical" evidence="10">
    <location>
        <begin position="7"/>
        <end position="30"/>
    </location>
</feature>
<dbReference type="GO" id="GO:0005634">
    <property type="term" value="C:nucleus"/>
    <property type="evidence" value="ECO:0007669"/>
    <property type="project" value="TreeGrafter"/>
</dbReference>
<evidence type="ECO:0000256" key="6">
    <source>
        <dbReference type="ARBA" id="ARBA00023027"/>
    </source>
</evidence>
<keyword evidence="10" id="KW-0472">Membrane</keyword>
<dbReference type="InterPro" id="IPR017476">
    <property type="entry name" value="UDP-Glc/GDP-Man"/>
</dbReference>
<evidence type="ECO:0000256" key="10">
    <source>
        <dbReference type="SAM" id="Phobius"/>
    </source>
</evidence>
<dbReference type="AlphaFoldDB" id="A0A0V1D1N1"/>
<dbReference type="GO" id="GO:0051287">
    <property type="term" value="F:NAD binding"/>
    <property type="evidence" value="ECO:0007669"/>
    <property type="project" value="InterPro"/>
</dbReference>
<dbReference type="GO" id="GO:0006065">
    <property type="term" value="P:UDP-glucuronate biosynthetic process"/>
    <property type="evidence" value="ECO:0007669"/>
    <property type="project" value="UniProtKB-UniPathway"/>
</dbReference>
<dbReference type="EMBL" id="JYDI01000056">
    <property type="protein sequence ID" value="KRY55402.1"/>
    <property type="molecule type" value="Genomic_DNA"/>
</dbReference>
<dbReference type="Pfam" id="PF03720">
    <property type="entry name" value="UDPG_MGDP_dh_C"/>
    <property type="match status" value="1"/>
</dbReference>